<dbReference type="PANTHER" id="PTHR42850:SF4">
    <property type="entry name" value="ZINC-DEPENDENT ENDOPOLYPHOSPHATASE"/>
    <property type="match status" value="1"/>
</dbReference>
<proteinExistence type="predicted"/>
<dbReference type="CDD" id="cd00144">
    <property type="entry name" value="MPP_PPP_family"/>
    <property type="match status" value="1"/>
</dbReference>
<dbReference type="Pfam" id="PF00149">
    <property type="entry name" value="Metallophos"/>
    <property type="match status" value="1"/>
</dbReference>
<dbReference type="STRING" id="366602.Caul_4822"/>
<evidence type="ECO:0000313" key="2">
    <source>
        <dbReference type="EMBL" id="ABZ73942.1"/>
    </source>
</evidence>
<accession>B0T458</accession>
<dbReference type="eggNOG" id="COG0639">
    <property type="taxonomic scope" value="Bacteria"/>
</dbReference>
<dbReference type="GO" id="GO:0008803">
    <property type="term" value="F:bis(5'-nucleosyl)-tetraphosphatase (symmetrical) activity"/>
    <property type="evidence" value="ECO:0007669"/>
    <property type="project" value="TreeGrafter"/>
</dbReference>
<reference evidence="2" key="1">
    <citation type="submission" date="2008-01" db="EMBL/GenBank/DDBJ databases">
        <title>Complete sequence of chromosome of Caulobacter sp. K31.</title>
        <authorList>
            <consortium name="US DOE Joint Genome Institute"/>
            <person name="Copeland A."/>
            <person name="Lucas S."/>
            <person name="Lapidus A."/>
            <person name="Barry K."/>
            <person name="Glavina del Rio T."/>
            <person name="Dalin E."/>
            <person name="Tice H."/>
            <person name="Pitluck S."/>
            <person name="Bruce D."/>
            <person name="Goodwin L."/>
            <person name="Thompson L.S."/>
            <person name="Brettin T."/>
            <person name="Detter J.C."/>
            <person name="Han C."/>
            <person name="Schmutz J."/>
            <person name="Larimer F."/>
            <person name="Land M."/>
            <person name="Hauser L."/>
            <person name="Kyrpides N."/>
            <person name="Kim E."/>
            <person name="Stephens C."/>
            <person name="Richardson P."/>
        </authorList>
    </citation>
    <scope>NUCLEOTIDE SEQUENCE [LARGE SCALE GENOMIC DNA]</scope>
    <source>
        <strain evidence="2">K31</strain>
    </source>
</reference>
<dbReference type="InterPro" id="IPR004843">
    <property type="entry name" value="Calcineurin-like_PHP"/>
</dbReference>
<gene>
    <name evidence="2" type="ordered locus">Caul_4822</name>
</gene>
<dbReference type="GO" id="GO:0016791">
    <property type="term" value="F:phosphatase activity"/>
    <property type="evidence" value="ECO:0007669"/>
    <property type="project" value="TreeGrafter"/>
</dbReference>
<dbReference type="EMBL" id="CP000927">
    <property type="protein sequence ID" value="ABZ73942.1"/>
    <property type="molecule type" value="Genomic_DNA"/>
</dbReference>
<evidence type="ECO:0000259" key="1">
    <source>
        <dbReference type="Pfam" id="PF00149"/>
    </source>
</evidence>
<dbReference type="AlphaFoldDB" id="B0T458"/>
<dbReference type="PANTHER" id="PTHR42850">
    <property type="entry name" value="METALLOPHOSPHOESTERASE"/>
    <property type="match status" value="1"/>
</dbReference>
<name>B0T458_CAUSK</name>
<dbReference type="Gene3D" id="3.60.21.10">
    <property type="match status" value="1"/>
</dbReference>
<feature type="domain" description="Calcineurin-like phosphoesterase" evidence="1">
    <location>
        <begin position="23"/>
        <end position="233"/>
    </location>
</feature>
<sequence>MLGKWWGRKSKAKPRYTTGDRLVYAIGDVHGRADLLRRLMDLILLDVEDRPPARPPLLIPLGDYVDRGHESRAVIDLILAPAVQSVFEVKALKGNHEAVMLAFLEDPILGPAWTTHGGAATLLSYGVSPPRAGADEEAWNDVRLALVAALPPDHARFLTELSLYATVGDYLFVHAGVRPGVPIEEQAERDLLWIREDFLSSKTPNDRVVVHGHTPQLEPTLTPRRIGVDTGAYATNTLTAVRLAGAERSFLQVGKTS</sequence>
<protein>
    <submittedName>
        <fullName evidence="2">Bis(5'nucleosyl)-tetraphosphatase, ApaH</fullName>
    </submittedName>
</protein>
<dbReference type="InterPro" id="IPR029052">
    <property type="entry name" value="Metallo-depent_PP-like"/>
</dbReference>
<dbReference type="GO" id="GO:0005737">
    <property type="term" value="C:cytoplasm"/>
    <property type="evidence" value="ECO:0007669"/>
    <property type="project" value="TreeGrafter"/>
</dbReference>
<dbReference type="SUPFAM" id="SSF56300">
    <property type="entry name" value="Metallo-dependent phosphatases"/>
    <property type="match status" value="1"/>
</dbReference>
<dbReference type="KEGG" id="cak:Caul_4822"/>
<organism evidence="2">
    <name type="scientific">Caulobacter sp. (strain K31)</name>
    <dbReference type="NCBI Taxonomy" id="366602"/>
    <lineage>
        <taxon>Bacteria</taxon>
        <taxon>Pseudomonadati</taxon>
        <taxon>Pseudomonadota</taxon>
        <taxon>Alphaproteobacteria</taxon>
        <taxon>Caulobacterales</taxon>
        <taxon>Caulobacteraceae</taxon>
        <taxon>Caulobacter</taxon>
    </lineage>
</organism>
<dbReference type="InterPro" id="IPR050126">
    <property type="entry name" value="Ap4A_hydrolase"/>
</dbReference>
<dbReference type="GO" id="GO:0110154">
    <property type="term" value="P:RNA decapping"/>
    <property type="evidence" value="ECO:0007669"/>
    <property type="project" value="TreeGrafter"/>
</dbReference>
<dbReference type="HOGENOM" id="CLU_023125_4_1_5"/>